<dbReference type="RefSeq" id="WP_141725398.1">
    <property type="nucleotide sequence ID" value="NZ_FMHW01000002.1"/>
</dbReference>
<name>A0A1C6TAE3_9ACTN</name>
<protein>
    <submittedName>
        <fullName evidence="1">Uncharacterized protein</fullName>
    </submittedName>
</protein>
<reference evidence="2" key="1">
    <citation type="submission" date="2016-06" db="EMBL/GenBank/DDBJ databases">
        <authorList>
            <person name="Varghese N."/>
            <person name="Submissions Spin"/>
        </authorList>
    </citation>
    <scope>NUCLEOTIDE SEQUENCE [LARGE SCALE GENOMIC DNA]</scope>
    <source>
        <strain evidence="2">DSM 43817</strain>
    </source>
</reference>
<dbReference type="AlphaFoldDB" id="A0A1C6TAE3"/>
<gene>
    <name evidence="1" type="ORF">GA0074692_5010</name>
</gene>
<evidence type="ECO:0000313" key="1">
    <source>
        <dbReference type="EMBL" id="SCL38435.1"/>
    </source>
</evidence>
<keyword evidence="2" id="KW-1185">Reference proteome</keyword>
<sequence>MRFKRPRGLDLVVVLATLASVAILLAALPFTSDGLGAWGAGVLVNIGASVLLVVPVYVLNRRLDNRIERAQDETRSSVNALADRVSGFEKDVERRLEDVAKSVSARLAEEREQDRVAFDGLLEGASRKTFEDALRRAHDLGLIQAKRGPRVCVSRAWDLYVRVDFDDENVVRTNGGWGIGKGELIEFVVERLNGKVLEVVPWPAGEDLREVMVRVGRALERGGSGAEFDVRKLFQGYREALAVAGSHPSRRPVWEVCPPQWVVTPQGIAAYGDGPPFVAPVDELRPVNSLYHVQEIQRNLGNQVIDKKSYFAAKKAALALIGDRLPF</sequence>
<proteinExistence type="predicted"/>
<accession>A0A1C6TAE3</accession>
<dbReference type="Proteomes" id="UP000198959">
    <property type="component" value="Unassembled WGS sequence"/>
</dbReference>
<evidence type="ECO:0000313" key="2">
    <source>
        <dbReference type="Proteomes" id="UP000198959"/>
    </source>
</evidence>
<dbReference type="EMBL" id="FMHW01000002">
    <property type="protein sequence ID" value="SCL38435.1"/>
    <property type="molecule type" value="Genomic_DNA"/>
</dbReference>
<organism evidence="1 2">
    <name type="scientific">Micromonospora pallida</name>
    <dbReference type="NCBI Taxonomy" id="145854"/>
    <lineage>
        <taxon>Bacteria</taxon>
        <taxon>Bacillati</taxon>
        <taxon>Actinomycetota</taxon>
        <taxon>Actinomycetes</taxon>
        <taxon>Micromonosporales</taxon>
        <taxon>Micromonosporaceae</taxon>
        <taxon>Micromonospora</taxon>
    </lineage>
</organism>